<accession>A0A0F8Z6D5</accession>
<gene>
    <name evidence="1" type="ORF">LCGC14_3072170</name>
</gene>
<dbReference type="EMBL" id="LAZR01065378">
    <property type="protein sequence ID" value="KKK55676.1"/>
    <property type="molecule type" value="Genomic_DNA"/>
</dbReference>
<name>A0A0F8Z6D5_9ZZZZ</name>
<organism evidence="1">
    <name type="scientific">marine sediment metagenome</name>
    <dbReference type="NCBI Taxonomy" id="412755"/>
    <lineage>
        <taxon>unclassified sequences</taxon>
        <taxon>metagenomes</taxon>
        <taxon>ecological metagenomes</taxon>
    </lineage>
</organism>
<dbReference type="AlphaFoldDB" id="A0A0F8Z6D5"/>
<reference evidence="1" key="1">
    <citation type="journal article" date="2015" name="Nature">
        <title>Complex archaea that bridge the gap between prokaryotes and eukaryotes.</title>
        <authorList>
            <person name="Spang A."/>
            <person name="Saw J.H."/>
            <person name="Jorgensen S.L."/>
            <person name="Zaremba-Niedzwiedzka K."/>
            <person name="Martijn J."/>
            <person name="Lind A.E."/>
            <person name="van Eijk R."/>
            <person name="Schleper C."/>
            <person name="Guy L."/>
            <person name="Ettema T.J."/>
        </authorList>
    </citation>
    <scope>NUCLEOTIDE SEQUENCE</scope>
</reference>
<protein>
    <submittedName>
        <fullName evidence="1">Uncharacterized protein</fullName>
    </submittedName>
</protein>
<comment type="caution">
    <text evidence="1">The sequence shown here is derived from an EMBL/GenBank/DDBJ whole genome shotgun (WGS) entry which is preliminary data.</text>
</comment>
<proteinExistence type="predicted"/>
<evidence type="ECO:0000313" key="1">
    <source>
        <dbReference type="EMBL" id="KKK55676.1"/>
    </source>
</evidence>
<sequence>MGFENGAKQPDMTQGRLLPRPLFLRDFGSEMAIERLFIVRLIEYGGCDE</sequence>